<dbReference type="InterPro" id="IPR008922">
    <property type="entry name" value="Di-copper_centre_dom_sf"/>
</dbReference>
<dbReference type="Gene3D" id="1.10.1280.10">
    <property type="entry name" value="Di-copper center containing domain from catechol oxidase"/>
    <property type="match status" value="1"/>
</dbReference>
<dbReference type="GO" id="GO:0016491">
    <property type="term" value="F:oxidoreductase activity"/>
    <property type="evidence" value="ECO:0007669"/>
    <property type="project" value="InterPro"/>
</dbReference>
<evidence type="ECO:0000313" key="5">
    <source>
        <dbReference type="Proteomes" id="UP000794436"/>
    </source>
</evidence>
<gene>
    <name evidence="4" type="ORF">Poli38472_009459</name>
</gene>
<comment type="caution">
    <text evidence="4">The sequence shown here is derived from an EMBL/GenBank/DDBJ whole genome shotgun (WGS) entry which is preliminary data.</text>
</comment>
<feature type="domain" description="Tyrosinase copper-binding" evidence="3">
    <location>
        <begin position="163"/>
        <end position="174"/>
    </location>
</feature>
<dbReference type="Pfam" id="PF00264">
    <property type="entry name" value="Tyrosinase"/>
    <property type="match status" value="1"/>
</dbReference>
<dbReference type="OrthoDB" id="61409at2759"/>
<dbReference type="SUPFAM" id="SSF48056">
    <property type="entry name" value="Di-copper centre-containing domain"/>
    <property type="match status" value="1"/>
</dbReference>
<reference evidence="4" key="1">
    <citation type="submission" date="2019-03" db="EMBL/GenBank/DDBJ databases">
        <title>Long read genome sequence of the mycoparasitic Pythium oligandrum ATCC 38472 isolated from sugarbeet rhizosphere.</title>
        <authorList>
            <person name="Gaulin E."/>
        </authorList>
    </citation>
    <scope>NUCLEOTIDE SEQUENCE</scope>
    <source>
        <strain evidence="4">ATCC 38472_TT</strain>
    </source>
</reference>
<dbReference type="EMBL" id="SPLM01000074">
    <property type="protein sequence ID" value="TMW61966.1"/>
    <property type="molecule type" value="Genomic_DNA"/>
</dbReference>
<keyword evidence="1" id="KW-0479">Metal-binding</keyword>
<dbReference type="PROSITE" id="PS00498">
    <property type="entry name" value="TYROSINASE_2"/>
    <property type="match status" value="1"/>
</dbReference>
<dbReference type="InterPro" id="IPR002227">
    <property type="entry name" value="Tyrosinase_Cu-bd"/>
</dbReference>
<keyword evidence="5" id="KW-1185">Reference proteome</keyword>
<keyword evidence="2" id="KW-0186">Copper</keyword>
<dbReference type="AlphaFoldDB" id="A0A8K1FGS2"/>
<evidence type="ECO:0000256" key="2">
    <source>
        <dbReference type="ARBA" id="ARBA00023008"/>
    </source>
</evidence>
<evidence type="ECO:0000259" key="3">
    <source>
        <dbReference type="PROSITE" id="PS00498"/>
    </source>
</evidence>
<dbReference type="Proteomes" id="UP000794436">
    <property type="component" value="Unassembled WGS sequence"/>
</dbReference>
<organism evidence="4 5">
    <name type="scientific">Pythium oligandrum</name>
    <name type="common">Mycoparasitic fungus</name>
    <dbReference type="NCBI Taxonomy" id="41045"/>
    <lineage>
        <taxon>Eukaryota</taxon>
        <taxon>Sar</taxon>
        <taxon>Stramenopiles</taxon>
        <taxon>Oomycota</taxon>
        <taxon>Peronosporomycetes</taxon>
        <taxon>Pythiales</taxon>
        <taxon>Pythiaceae</taxon>
        <taxon>Pythium</taxon>
    </lineage>
</organism>
<evidence type="ECO:0000313" key="4">
    <source>
        <dbReference type="EMBL" id="TMW61966.1"/>
    </source>
</evidence>
<protein>
    <recommendedName>
        <fullName evidence="3">Tyrosinase copper-binding domain-containing protein</fullName>
    </recommendedName>
</protein>
<dbReference type="PANTHER" id="PTHR11474:SF126">
    <property type="entry name" value="TYROSINASE-LIKE PROTEIN TYR-1-RELATED"/>
    <property type="match status" value="1"/>
</dbReference>
<name>A0A8K1FGS2_PYTOL</name>
<evidence type="ECO:0000256" key="1">
    <source>
        <dbReference type="ARBA" id="ARBA00022723"/>
    </source>
</evidence>
<accession>A0A8K1FGS2</accession>
<dbReference type="InterPro" id="IPR050316">
    <property type="entry name" value="Tyrosinase/Hemocyanin"/>
</dbReference>
<dbReference type="PANTHER" id="PTHR11474">
    <property type="entry name" value="TYROSINASE FAMILY MEMBER"/>
    <property type="match status" value="1"/>
</dbReference>
<proteinExistence type="predicted"/>
<sequence length="398" mass="45225">MIYWHRRFILAYENMLRSLEPRFACITIPYWDYFADFAKKMNNLCSTFEGCSTFLSEFGGSTAPVANISLNNIWVNGTCNNSSMISRYCQQMTPGGPQTCTCVPRGEWAVKGFPAGYGYGTLAKILSGSYGFAWFSQNVHYSFHNPIHNTANGSMATLATSADPIFYSHHSTTDLVHQLFYDCQVGRPMTENEKKTSGYAFQPYGLTTSDISPTALSNITQDWQGQSLPKIMAEDHPLLSPFFSPLPNQYWQWVSGTDLGNNSYTYEKDALFAILQNNGISCPQNRARRLAVTRIPPTGDMRTRSVIKAFNLFSTVFNDALAVEQNRFAAFEQVELMECAYYHYMFGSVDDLSDNFKRNFGLPDTAHTTCWQRINELRMGVKRIIVSNWLYTFMQHLQ</sequence>
<dbReference type="GO" id="GO:0046872">
    <property type="term" value="F:metal ion binding"/>
    <property type="evidence" value="ECO:0007669"/>
    <property type="project" value="UniProtKB-KW"/>
</dbReference>